<protein>
    <submittedName>
        <fullName evidence="4">VanZ family protein</fullName>
    </submittedName>
</protein>
<sequence length="219" mass="22859">MPKGGGGSGSRGKRRGGGRAEAVPRRVRFGGGAVVGEDLGYAGVGIESWYALLPALALFAVVLAVRVARRAPGWTGRGAVLRAVTALYLAGVAHFTLFPIDWGAGNLTPWHNQLQPIPLLTADLPTFALNVVMLVPFGVLLPLLDARVTRAGQVAVRALGFSAVIEVAQLVVYLLARSGRSVDVDDLIANTVGAVLGFLLLRAVPGVAARWRAGAVARR</sequence>
<feature type="domain" description="VanZ-like" evidence="3">
    <location>
        <begin position="86"/>
        <end position="202"/>
    </location>
</feature>
<accession>A0A290Z2P6</accession>
<evidence type="ECO:0000313" key="5">
    <source>
        <dbReference type="Proteomes" id="UP000218505"/>
    </source>
</evidence>
<dbReference type="KEGG" id="apre:CNX65_08150"/>
<keyword evidence="5" id="KW-1185">Reference proteome</keyword>
<keyword evidence="2" id="KW-0812">Transmembrane</keyword>
<dbReference type="Pfam" id="PF04892">
    <property type="entry name" value="VanZ"/>
    <property type="match status" value="1"/>
</dbReference>
<feature type="compositionally biased region" description="Gly residues" evidence="1">
    <location>
        <begin position="1"/>
        <end position="10"/>
    </location>
</feature>
<reference evidence="4" key="1">
    <citation type="submission" date="2017-09" db="EMBL/GenBank/DDBJ databases">
        <title>Complete Genome Sequence of ansamitocin-producing Bacterium Actinosynnema pretiosum X47.</title>
        <authorList>
            <person name="Cao G."/>
            <person name="Zong G."/>
            <person name="Zhong C."/>
            <person name="Fu J."/>
        </authorList>
    </citation>
    <scope>NUCLEOTIDE SEQUENCE [LARGE SCALE GENOMIC DNA]</scope>
    <source>
        <strain evidence="4">X47</strain>
    </source>
</reference>
<name>A0A290Z2P6_9PSEU</name>
<proteinExistence type="predicted"/>
<organism evidence="4 5">
    <name type="scientific">Actinosynnema pretiosum</name>
    <dbReference type="NCBI Taxonomy" id="42197"/>
    <lineage>
        <taxon>Bacteria</taxon>
        <taxon>Bacillati</taxon>
        <taxon>Actinomycetota</taxon>
        <taxon>Actinomycetes</taxon>
        <taxon>Pseudonocardiales</taxon>
        <taxon>Pseudonocardiaceae</taxon>
        <taxon>Actinosynnema</taxon>
    </lineage>
</organism>
<keyword evidence="2" id="KW-1133">Transmembrane helix</keyword>
<feature type="transmembrane region" description="Helical" evidence="2">
    <location>
        <begin position="156"/>
        <end position="176"/>
    </location>
</feature>
<feature type="region of interest" description="Disordered" evidence="1">
    <location>
        <begin position="1"/>
        <end position="21"/>
    </location>
</feature>
<dbReference type="InterPro" id="IPR053150">
    <property type="entry name" value="Teicoplanin_resist-assoc"/>
</dbReference>
<dbReference type="PANTHER" id="PTHR36834:SF1">
    <property type="entry name" value="INTEGRAL MEMBRANE PROTEIN"/>
    <property type="match status" value="1"/>
</dbReference>
<feature type="transmembrane region" description="Helical" evidence="2">
    <location>
        <begin position="80"/>
        <end position="104"/>
    </location>
</feature>
<feature type="transmembrane region" description="Helical" evidence="2">
    <location>
        <begin position="188"/>
        <end position="209"/>
    </location>
</feature>
<dbReference type="Proteomes" id="UP000218505">
    <property type="component" value="Chromosome"/>
</dbReference>
<evidence type="ECO:0000313" key="4">
    <source>
        <dbReference type="EMBL" id="ATE53264.1"/>
    </source>
</evidence>
<dbReference type="InterPro" id="IPR006976">
    <property type="entry name" value="VanZ-like"/>
</dbReference>
<dbReference type="PANTHER" id="PTHR36834">
    <property type="entry name" value="MEMBRANE PROTEIN-RELATED"/>
    <property type="match status" value="1"/>
</dbReference>
<evidence type="ECO:0000256" key="1">
    <source>
        <dbReference type="SAM" id="MobiDB-lite"/>
    </source>
</evidence>
<keyword evidence="2" id="KW-0472">Membrane</keyword>
<feature type="transmembrane region" description="Helical" evidence="2">
    <location>
        <begin position="124"/>
        <end position="144"/>
    </location>
</feature>
<dbReference type="AlphaFoldDB" id="A0A290Z2P6"/>
<evidence type="ECO:0000259" key="3">
    <source>
        <dbReference type="Pfam" id="PF04892"/>
    </source>
</evidence>
<dbReference type="EMBL" id="CP023445">
    <property type="protein sequence ID" value="ATE53264.1"/>
    <property type="molecule type" value="Genomic_DNA"/>
</dbReference>
<feature type="transmembrane region" description="Helical" evidence="2">
    <location>
        <begin position="49"/>
        <end position="68"/>
    </location>
</feature>
<gene>
    <name evidence="4" type="ORF">CNX65_08150</name>
</gene>
<evidence type="ECO:0000256" key="2">
    <source>
        <dbReference type="SAM" id="Phobius"/>
    </source>
</evidence>